<dbReference type="Gene3D" id="2.60.120.650">
    <property type="entry name" value="Cupin"/>
    <property type="match status" value="1"/>
</dbReference>
<organism evidence="1">
    <name type="scientific">viral metagenome</name>
    <dbReference type="NCBI Taxonomy" id="1070528"/>
    <lineage>
        <taxon>unclassified sequences</taxon>
        <taxon>metagenomes</taxon>
        <taxon>organismal metagenomes</taxon>
    </lineage>
</organism>
<name>A0A6C0FBN7_9ZZZZ</name>
<dbReference type="AlphaFoldDB" id="A0A6C0FBN7"/>
<evidence type="ECO:0008006" key="2">
    <source>
        <dbReference type="Google" id="ProtNLM"/>
    </source>
</evidence>
<accession>A0A6C0FBN7</accession>
<dbReference type="EMBL" id="MN738840">
    <property type="protein sequence ID" value="QHT39267.1"/>
    <property type="molecule type" value="Genomic_DNA"/>
</dbReference>
<proteinExistence type="predicted"/>
<sequence>MIFYLLFLAIAILIGKHVYEIHNTNKDATLEQLQSANKDDIFEKLKERKPLLIHNLGNKNEEYNQLTFEKLSNDNPGLIIHDKNRYVSLKSFVDEPQIYVNHNDTLCDSLRLKPLFDSIYDPFQSQIHCNKKYYLSLLKGKNMIPLTKSKHNLYLIYQVYGQSKLYLFNPKHIHDIKGKSNETIKKYGQKINLTQGLVLYIPVEWYFFYECEDKSILTEITCDNYFTVIYNNLR</sequence>
<protein>
    <recommendedName>
        <fullName evidence="2">Cupin-like domain-containing protein</fullName>
    </recommendedName>
</protein>
<reference evidence="1" key="1">
    <citation type="journal article" date="2020" name="Nature">
        <title>Giant virus diversity and host interactions through global metagenomics.</title>
        <authorList>
            <person name="Schulz F."/>
            <person name="Roux S."/>
            <person name="Paez-Espino D."/>
            <person name="Jungbluth S."/>
            <person name="Walsh D.A."/>
            <person name="Denef V.J."/>
            <person name="McMahon K.D."/>
            <person name="Konstantinidis K.T."/>
            <person name="Eloe-Fadrosh E.A."/>
            <person name="Kyrpides N.C."/>
            <person name="Woyke T."/>
        </authorList>
    </citation>
    <scope>NUCLEOTIDE SEQUENCE</scope>
    <source>
        <strain evidence="1">GVMAG-S-ERX556126-94</strain>
    </source>
</reference>
<evidence type="ECO:0000313" key="1">
    <source>
        <dbReference type="EMBL" id="QHT39267.1"/>
    </source>
</evidence>